<dbReference type="SUPFAM" id="SSF81340">
    <property type="entry name" value="Clc chloride channel"/>
    <property type="match status" value="1"/>
</dbReference>
<evidence type="ECO:0000256" key="5">
    <source>
        <dbReference type="SAM" id="Phobius"/>
    </source>
</evidence>
<feature type="transmembrane region" description="Helical" evidence="5">
    <location>
        <begin position="31"/>
        <end position="51"/>
    </location>
</feature>
<comment type="subcellular location">
    <subcellularLocation>
        <location evidence="1">Membrane</location>
        <topology evidence="1">Multi-pass membrane protein</topology>
    </subcellularLocation>
</comment>
<dbReference type="GO" id="GO:0016020">
    <property type="term" value="C:membrane"/>
    <property type="evidence" value="ECO:0007669"/>
    <property type="project" value="UniProtKB-SubCell"/>
</dbReference>
<name>A0A1H4G9Z0_9SPHI</name>
<dbReference type="OrthoDB" id="9767361at2"/>
<dbReference type="CDD" id="cd00400">
    <property type="entry name" value="Voltage_gated_ClC"/>
    <property type="match status" value="1"/>
</dbReference>
<dbReference type="AlphaFoldDB" id="A0A1H4G9Z0"/>
<feature type="transmembrane region" description="Helical" evidence="5">
    <location>
        <begin position="236"/>
        <end position="257"/>
    </location>
</feature>
<gene>
    <name evidence="6" type="ORF">SAMN05443550_109165</name>
</gene>
<dbReference type="RefSeq" id="WP_090558489.1">
    <property type="nucleotide sequence ID" value="NZ_FNRA01000009.1"/>
</dbReference>
<feature type="transmembrane region" description="Helical" evidence="5">
    <location>
        <begin position="57"/>
        <end position="83"/>
    </location>
</feature>
<reference evidence="6 7" key="1">
    <citation type="submission" date="2016-10" db="EMBL/GenBank/DDBJ databases">
        <authorList>
            <person name="de Groot N.N."/>
        </authorList>
    </citation>
    <scope>NUCLEOTIDE SEQUENCE [LARGE SCALE GENOMIC DNA]</scope>
    <source>
        <strain evidence="6 7">DSM 19033</strain>
    </source>
</reference>
<accession>A0A1H4G9Z0</accession>
<dbReference type="EMBL" id="FNRA01000009">
    <property type="protein sequence ID" value="SEB06473.1"/>
    <property type="molecule type" value="Genomic_DNA"/>
</dbReference>
<evidence type="ECO:0000313" key="6">
    <source>
        <dbReference type="EMBL" id="SEB06473.1"/>
    </source>
</evidence>
<dbReference type="PANTHER" id="PTHR43427">
    <property type="entry name" value="CHLORIDE CHANNEL PROTEIN CLC-E"/>
    <property type="match status" value="1"/>
</dbReference>
<protein>
    <submittedName>
        <fullName evidence="6">H+/Cl-antiporter ClcA</fullName>
    </submittedName>
</protein>
<feature type="transmembrane region" description="Helical" evidence="5">
    <location>
        <begin position="336"/>
        <end position="355"/>
    </location>
</feature>
<dbReference type="GO" id="GO:0015108">
    <property type="term" value="F:chloride transmembrane transporter activity"/>
    <property type="evidence" value="ECO:0007669"/>
    <property type="project" value="InterPro"/>
</dbReference>
<evidence type="ECO:0000313" key="7">
    <source>
        <dbReference type="Proteomes" id="UP000198850"/>
    </source>
</evidence>
<feature type="transmembrane region" description="Helical" evidence="5">
    <location>
        <begin position="309"/>
        <end position="329"/>
    </location>
</feature>
<keyword evidence="2 5" id="KW-0812">Transmembrane</keyword>
<feature type="transmembrane region" description="Helical" evidence="5">
    <location>
        <begin position="384"/>
        <end position="409"/>
    </location>
</feature>
<keyword evidence="7" id="KW-1185">Reference proteome</keyword>
<keyword evidence="4 5" id="KW-0472">Membrane</keyword>
<dbReference type="InterPro" id="IPR001807">
    <property type="entry name" value="ClC"/>
</dbReference>
<dbReference type="STRING" id="425514.SAMN05443550_109165"/>
<dbReference type="Gene3D" id="1.10.3080.10">
    <property type="entry name" value="Clc chloride channel"/>
    <property type="match status" value="1"/>
</dbReference>
<evidence type="ECO:0000256" key="3">
    <source>
        <dbReference type="ARBA" id="ARBA00022989"/>
    </source>
</evidence>
<evidence type="ECO:0000256" key="4">
    <source>
        <dbReference type="ARBA" id="ARBA00023136"/>
    </source>
</evidence>
<feature type="transmembrane region" description="Helical" evidence="5">
    <location>
        <begin position="269"/>
        <end position="289"/>
    </location>
</feature>
<dbReference type="PRINTS" id="PR00762">
    <property type="entry name" value="CLCHANNEL"/>
</dbReference>
<feature type="transmembrane region" description="Helical" evidence="5">
    <location>
        <begin position="158"/>
        <end position="185"/>
    </location>
</feature>
<keyword evidence="3 5" id="KW-1133">Transmembrane helix</keyword>
<dbReference type="PANTHER" id="PTHR43427:SF12">
    <property type="entry name" value="CHLORIDE TRANSPORTER"/>
    <property type="match status" value="1"/>
</dbReference>
<proteinExistence type="predicted"/>
<dbReference type="InterPro" id="IPR014743">
    <property type="entry name" value="Cl-channel_core"/>
</dbReference>
<dbReference type="InterPro" id="IPR050368">
    <property type="entry name" value="ClC-type_chloride_channel"/>
</dbReference>
<organism evidence="6 7">
    <name type="scientific">Pedobacter hartonius</name>
    <dbReference type="NCBI Taxonomy" id="425514"/>
    <lineage>
        <taxon>Bacteria</taxon>
        <taxon>Pseudomonadati</taxon>
        <taxon>Bacteroidota</taxon>
        <taxon>Sphingobacteriia</taxon>
        <taxon>Sphingobacteriales</taxon>
        <taxon>Sphingobacteriaceae</taxon>
        <taxon>Pedobacter</taxon>
    </lineage>
</organism>
<dbReference type="Proteomes" id="UP000198850">
    <property type="component" value="Unassembled WGS sequence"/>
</dbReference>
<feature type="transmembrane region" description="Helical" evidence="5">
    <location>
        <begin position="197"/>
        <end position="216"/>
    </location>
</feature>
<evidence type="ECO:0000256" key="2">
    <source>
        <dbReference type="ARBA" id="ARBA00022692"/>
    </source>
</evidence>
<sequence>MKYSRSKKILELQHNVKNPFKFNPFVYNKNFLLWTIVGITGGVIAGAYWIVLEHATAMLAIIQGVYVIPFMTIAGLAAGLIIYKLGDPGEIDLMVDNIHFKGGRLEPRNNPSMILSSLICIAAGGSLGPEAPLVQVVGSTGTYIARKLGYKGEDLRSITIAGMASAFTALFGAPLGGSLFALEILDHKHVTRYYKAFMPALVASCASYLVFVLVTHLRIGPAWNFPAVEDAKLGDIFYAVAYSLAGAATGWLFILLVRNFKWIFRRIKLPVYYKLTIGGFFLGVMAYYIPLTRYFGHEQLTEVLTGSFTIQFLCILLLMKLIAIAITVTSGWRGGFIIPLLFAGTVLGLLINQLFAGQNLTLITVCCMAALNACVTRTPVSISILLGAMTGFHQIIPIIFASLTGYFLAPKSPLIQAQMALEHSTKVIAD</sequence>
<evidence type="ECO:0000256" key="1">
    <source>
        <dbReference type="ARBA" id="ARBA00004141"/>
    </source>
</evidence>
<dbReference type="Pfam" id="PF00654">
    <property type="entry name" value="Voltage_CLC"/>
    <property type="match status" value="1"/>
</dbReference>